<evidence type="ECO:0000256" key="3">
    <source>
        <dbReference type="ARBA" id="ARBA00022833"/>
    </source>
</evidence>
<evidence type="ECO:0000256" key="1">
    <source>
        <dbReference type="ARBA" id="ARBA00022723"/>
    </source>
</evidence>
<sequence>MALNAMESELTCAVCSEIYSRGLREPILLPNCGHTFCRMCLRNVESLGSLECPSCRTPHSGSSVSQLPTIFALLNLSESFQKPQIESICVHHGSTLEFWCRNCQEGLCGHCLLAGHILDRHIVEKGTHFVAEKKIEILNSGSELVQDISLKKETVIGKVIELIKQMAVNAEESKILHNSKLEVEALLKDVPKITGIESALTTSVIVESLHSRTQRISADNSSNNCTVHNKCTSCTKAANSNYHFPRQRHESLSLEEITDVSGLDVGSEKRMNPQHMIKAYHRLSSYSEASPECSDNQKASLEGALGNKGHHADSLRCSPTQALRTKAPWPLQCCVISSDGRKGRLIWENEKLHMYCLSRESCDTQFMIQLSVVEWLISAQSPEVFLDLGSQYHHLGRVYIKLFGYLHRAQHFLALCLGSLGPSYKQSKFHGVAKAGAPGETIAGGKYITNDNAISVQGLIPKLEWGGPYVREKKAGLVVGATGRSAPDEAFFHICTRDQVGKKYGCAFGEVVAGMPVLHEAVQHLLAEYDVVITEAGVVLSPDTSP</sequence>
<dbReference type="PROSITE" id="PS00518">
    <property type="entry name" value="ZF_RING_1"/>
    <property type="match status" value="1"/>
</dbReference>
<dbReference type="InterPro" id="IPR047153">
    <property type="entry name" value="TRIM45/56/19-like"/>
</dbReference>
<dbReference type="Pfam" id="PF13445">
    <property type="entry name" value="zf-RING_UBOX"/>
    <property type="match status" value="1"/>
</dbReference>
<keyword evidence="3" id="KW-0862">Zinc</keyword>
<proteinExistence type="predicted"/>
<dbReference type="PROSITE" id="PS50089">
    <property type="entry name" value="ZF_RING_2"/>
    <property type="match status" value="1"/>
</dbReference>
<comment type="caution">
    <text evidence="7">The sequence shown here is derived from an EMBL/GenBank/DDBJ whole genome shotgun (WGS) entry which is preliminary data.</text>
</comment>
<keyword evidence="2 4" id="KW-0863">Zinc-finger</keyword>
<evidence type="ECO:0000259" key="5">
    <source>
        <dbReference type="PROSITE" id="PS50089"/>
    </source>
</evidence>
<dbReference type="SMART" id="SM00184">
    <property type="entry name" value="RING"/>
    <property type="match status" value="1"/>
</dbReference>
<dbReference type="PROSITE" id="PS50119">
    <property type="entry name" value="ZF_BBOX"/>
    <property type="match status" value="1"/>
</dbReference>
<name>A0AAN8WV36_HALRR</name>
<evidence type="ECO:0000259" key="6">
    <source>
        <dbReference type="PROSITE" id="PS50119"/>
    </source>
</evidence>
<dbReference type="InterPro" id="IPR000315">
    <property type="entry name" value="Znf_B-box"/>
</dbReference>
<dbReference type="EMBL" id="JAXCGZ010013351">
    <property type="protein sequence ID" value="KAK7072747.1"/>
    <property type="molecule type" value="Genomic_DNA"/>
</dbReference>
<dbReference type="GO" id="GO:0061630">
    <property type="term" value="F:ubiquitin protein ligase activity"/>
    <property type="evidence" value="ECO:0007669"/>
    <property type="project" value="TreeGrafter"/>
</dbReference>
<dbReference type="GO" id="GO:0008270">
    <property type="term" value="F:zinc ion binding"/>
    <property type="evidence" value="ECO:0007669"/>
    <property type="project" value="UniProtKB-KW"/>
</dbReference>
<dbReference type="InterPro" id="IPR013087">
    <property type="entry name" value="Znf_C2H2_type"/>
</dbReference>
<dbReference type="AlphaFoldDB" id="A0AAN8WV36"/>
<keyword evidence="1" id="KW-0479">Metal-binding</keyword>
<dbReference type="InterPro" id="IPR013083">
    <property type="entry name" value="Znf_RING/FYVE/PHD"/>
</dbReference>
<feature type="domain" description="B box-type" evidence="6">
    <location>
        <begin position="84"/>
        <end position="125"/>
    </location>
</feature>
<organism evidence="7 8">
    <name type="scientific">Halocaridina rubra</name>
    <name type="common">Hawaiian red shrimp</name>
    <dbReference type="NCBI Taxonomy" id="373956"/>
    <lineage>
        <taxon>Eukaryota</taxon>
        <taxon>Metazoa</taxon>
        <taxon>Ecdysozoa</taxon>
        <taxon>Arthropoda</taxon>
        <taxon>Crustacea</taxon>
        <taxon>Multicrustacea</taxon>
        <taxon>Malacostraca</taxon>
        <taxon>Eumalacostraca</taxon>
        <taxon>Eucarida</taxon>
        <taxon>Decapoda</taxon>
        <taxon>Pleocyemata</taxon>
        <taxon>Caridea</taxon>
        <taxon>Atyoidea</taxon>
        <taxon>Atyidae</taxon>
        <taxon>Halocaridina</taxon>
    </lineage>
</organism>
<dbReference type="PANTHER" id="PTHR25462:SF229">
    <property type="entry name" value="TRANSCRIPTION INTERMEDIARY FACTOR 1-BETA"/>
    <property type="match status" value="1"/>
</dbReference>
<accession>A0AAN8WV36</accession>
<reference evidence="7 8" key="1">
    <citation type="submission" date="2023-11" db="EMBL/GenBank/DDBJ databases">
        <title>Halocaridina rubra genome assembly.</title>
        <authorList>
            <person name="Smith C."/>
        </authorList>
    </citation>
    <scope>NUCLEOTIDE SEQUENCE [LARGE SCALE GENOMIC DNA]</scope>
    <source>
        <strain evidence="7">EP-1</strain>
        <tissue evidence="7">Whole</tissue>
    </source>
</reference>
<dbReference type="InterPro" id="IPR001841">
    <property type="entry name" value="Znf_RING"/>
</dbReference>
<evidence type="ECO:0008006" key="9">
    <source>
        <dbReference type="Google" id="ProtNLM"/>
    </source>
</evidence>
<dbReference type="Gene3D" id="2.40.100.10">
    <property type="entry name" value="Cyclophilin-like"/>
    <property type="match status" value="1"/>
</dbReference>
<feature type="domain" description="RING-type" evidence="5">
    <location>
        <begin position="12"/>
        <end position="56"/>
    </location>
</feature>
<dbReference type="PANTHER" id="PTHR25462">
    <property type="entry name" value="BONUS, ISOFORM C-RELATED"/>
    <property type="match status" value="1"/>
</dbReference>
<dbReference type="Gene3D" id="3.30.40.10">
    <property type="entry name" value="Zinc/RING finger domain, C3HC4 (zinc finger)"/>
    <property type="match status" value="1"/>
</dbReference>
<dbReference type="PROSITE" id="PS00028">
    <property type="entry name" value="ZINC_FINGER_C2H2_1"/>
    <property type="match status" value="1"/>
</dbReference>
<dbReference type="Proteomes" id="UP001381693">
    <property type="component" value="Unassembled WGS sequence"/>
</dbReference>
<protein>
    <recommendedName>
        <fullName evidence="9">RING-type E3 ubiquitin transferase</fullName>
    </recommendedName>
</protein>
<dbReference type="InterPro" id="IPR027370">
    <property type="entry name" value="Znf-RING_euk"/>
</dbReference>
<gene>
    <name evidence="7" type="ORF">SK128_001956</name>
</gene>
<dbReference type="InterPro" id="IPR017907">
    <property type="entry name" value="Znf_RING_CS"/>
</dbReference>
<keyword evidence="8" id="KW-1185">Reference proteome</keyword>
<dbReference type="Gene3D" id="3.30.160.60">
    <property type="entry name" value="Classic Zinc Finger"/>
    <property type="match status" value="1"/>
</dbReference>
<evidence type="ECO:0000256" key="4">
    <source>
        <dbReference type="PROSITE-ProRule" id="PRU00024"/>
    </source>
</evidence>
<dbReference type="InterPro" id="IPR029000">
    <property type="entry name" value="Cyclophilin-like_dom_sf"/>
</dbReference>
<dbReference type="SUPFAM" id="SSF57850">
    <property type="entry name" value="RING/U-box"/>
    <property type="match status" value="1"/>
</dbReference>
<dbReference type="SUPFAM" id="SSF50891">
    <property type="entry name" value="Cyclophilin-like"/>
    <property type="match status" value="1"/>
</dbReference>
<evidence type="ECO:0000313" key="7">
    <source>
        <dbReference type="EMBL" id="KAK7072747.1"/>
    </source>
</evidence>
<evidence type="ECO:0000256" key="2">
    <source>
        <dbReference type="ARBA" id="ARBA00022771"/>
    </source>
</evidence>
<evidence type="ECO:0000313" key="8">
    <source>
        <dbReference type="Proteomes" id="UP001381693"/>
    </source>
</evidence>
<dbReference type="GO" id="GO:0006513">
    <property type="term" value="P:protein monoubiquitination"/>
    <property type="evidence" value="ECO:0007669"/>
    <property type="project" value="TreeGrafter"/>
</dbReference>
<dbReference type="SUPFAM" id="SSF57845">
    <property type="entry name" value="B-box zinc-binding domain"/>
    <property type="match status" value="1"/>
</dbReference>